<evidence type="ECO:0000259" key="2">
    <source>
        <dbReference type="Pfam" id="PF13906"/>
    </source>
</evidence>
<keyword evidence="1" id="KW-0472">Membrane</keyword>
<reference evidence="3 4" key="1">
    <citation type="submission" date="2020-09" db="EMBL/GenBank/DDBJ databases">
        <authorList>
            <person name="Ashkenazy H."/>
        </authorList>
    </citation>
    <scope>NUCLEOTIDE SEQUENCE [LARGE SCALE GENOMIC DNA]</scope>
    <source>
        <strain evidence="4">cv. Cdm-0</strain>
    </source>
</reference>
<dbReference type="Proteomes" id="UP000516314">
    <property type="component" value="Chromosome 2"/>
</dbReference>
<feature type="domain" description="Cationic amino acid transporter C-terminal" evidence="2">
    <location>
        <begin position="149"/>
        <end position="198"/>
    </location>
</feature>
<evidence type="ECO:0000256" key="1">
    <source>
        <dbReference type="SAM" id="Phobius"/>
    </source>
</evidence>
<name>A0A7G2ECD9_ARATH</name>
<evidence type="ECO:0000313" key="3">
    <source>
        <dbReference type="EMBL" id="CAD5320800.1"/>
    </source>
</evidence>
<dbReference type="EMBL" id="LR881467">
    <property type="protein sequence ID" value="CAD5320800.1"/>
    <property type="molecule type" value="Genomic_DNA"/>
</dbReference>
<keyword evidence="1" id="KW-0812">Transmembrane</keyword>
<feature type="transmembrane region" description="Helical" evidence="1">
    <location>
        <begin position="176"/>
        <end position="195"/>
    </location>
</feature>
<sequence length="221" mass="25604">MALKKELRRDERITNAKFPGGAEHLYLDLKALLFLTWCVRRRGRSNLPMRTSETHLDMEMLHLNPILCFCCNVIFNSSPTFKSYYSIHEMSFSYELLFVKRYCQPFGLGNICRKKSWCFVYEFEHLKLFKGYTLTRMKKGTKFGHKGGFLCPFVPYLPVLCILINTYLIINIGAGTWIRVLVSLLIGSMICLFCGRSHCLLNNVVYVPTTTCTRKTTDHLA</sequence>
<protein>
    <submittedName>
        <fullName evidence="3">(thale cress) hypothetical protein</fullName>
    </submittedName>
</protein>
<evidence type="ECO:0000313" key="4">
    <source>
        <dbReference type="Proteomes" id="UP000516314"/>
    </source>
</evidence>
<keyword evidence="1" id="KW-1133">Transmembrane helix</keyword>
<dbReference type="AlphaFoldDB" id="A0A7G2ECD9"/>
<dbReference type="Pfam" id="PF13906">
    <property type="entry name" value="AA_permease_C"/>
    <property type="match status" value="1"/>
</dbReference>
<organism evidence="3 4">
    <name type="scientific">Arabidopsis thaliana</name>
    <name type="common">Mouse-ear cress</name>
    <dbReference type="NCBI Taxonomy" id="3702"/>
    <lineage>
        <taxon>Eukaryota</taxon>
        <taxon>Viridiplantae</taxon>
        <taxon>Streptophyta</taxon>
        <taxon>Embryophyta</taxon>
        <taxon>Tracheophyta</taxon>
        <taxon>Spermatophyta</taxon>
        <taxon>Magnoliopsida</taxon>
        <taxon>eudicotyledons</taxon>
        <taxon>Gunneridae</taxon>
        <taxon>Pentapetalae</taxon>
        <taxon>rosids</taxon>
        <taxon>malvids</taxon>
        <taxon>Brassicales</taxon>
        <taxon>Brassicaceae</taxon>
        <taxon>Camelineae</taxon>
        <taxon>Arabidopsis</taxon>
    </lineage>
</organism>
<proteinExistence type="predicted"/>
<feature type="transmembrane region" description="Helical" evidence="1">
    <location>
        <begin position="147"/>
        <end position="170"/>
    </location>
</feature>
<accession>A0A7G2ECD9</accession>
<gene>
    <name evidence="3" type="ORF">AT9943_LOCUS8899</name>
</gene>
<dbReference type="InterPro" id="IPR029485">
    <property type="entry name" value="CAT_C"/>
</dbReference>